<evidence type="ECO:0000259" key="2">
    <source>
        <dbReference type="Pfam" id="PF03732"/>
    </source>
</evidence>
<evidence type="ECO:0000256" key="1">
    <source>
        <dbReference type="SAM" id="MobiDB-lite"/>
    </source>
</evidence>
<evidence type="ECO:0000313" key="4">
    <source>
        <dbReference type="Proteomes" id="UP000554235"/>
    </source>
</evidence>
<feature type="compositionally biased region" description="Low complexity" evidence="1">
    <location>
        <begin position="7"/>
        <end position="16"/>
    </location>
</feature>
<sequence>MSTNRQNTPSTGSSTGNPPPAYNGGPPPSNAEMHAELQQLRDTVRRLEGQLATRADTSAPAIQQQADKDPGEIVKPPIPQPFTGQASDVVPFLTRMKGYFGLFPRRMASSTTRMLFTAPLLHDTAKAWFEPIWKDFLENEELTQDQETINIFASWDNFEAALKEAFGAPNEERQAATRLYELTQTRSCAAYSAMFRQTASRLEWDDDALMDTYYRGLKEEVKDELYKADRPETLTEYIAMAIKIDERQYERRREKAAKTNRGRASSYDP</sequence>
<dbReference type="InterPro" id="IPR032567">
    <property type="entry name" value="RTL1-rel"/>
</dbReference>
<accession>A0A8H4PHT9</accession>
<dbReference type="InterPro" id="IPR005162">
    <property type="entry name" value="Retrotrans_gag_dom"/>
</dbReference>
<name>A0A8H4PHT9_9HYPO</name>
<dbReference type="PANTHER" id="PTHR15503:SF22">
    <property type="entry name" value="TRANSPOSON TY3-I GAG POLYPROTEIN"/>
    <property type="match status" value="1"/>
</dbReference>
<evidence type="ECO:0000313" key="3">
    <source>
        <dbReference type="EMBL" id="KAF4470626.1"/>
    </source>
</evidence>
<dbReference type="EMBL" id="JAADYS010000318">
    <property type="protein sequence ID" value="KAF4470626.1"/>
    <property type="molecule type" value="Genomic_DNA"/>
</dbReference>
<feature type="region of interest" description="Disordered" evidence="1">
    <location>
        <begin position="1"/>
        <end position="33"/>
    </location>
</feature>
<dbReference type="AlphaFoldDB" id="A0A8H4PHT9"/>
<comment type="caution">
    <text evidence="3">The sequence shown here is derived from an EMBL/GenBank/DDBJ whole genome shotgun (WGS) entry which is preliminary data.</text>
</comment>
<protein>
    <submittedName>
        <fullName evidence="3">Gag poly</fullName>
    </submittedName>
</protein>
<dbReference type="Pfam" id="PF03732">
    <property type="entry name" value="Retrotrans_gag"/>
    <property type="match status" value="1"/>
</dbReference>
<reference evidence="3 4" key="1">
    <citation type="submission" date="2020-01" db="EMBL/GenBank/DDBJ databases">
        <title>Identification and distribution of gene clusters putatively required for synthesis of sphingolipid metabolism inhibitors in phylogenetically diverse species of the filamentous fungus Fusarium.</title>
        <authorList>
            <person name="Kim H.-S."/>
            <person name="Busman M."/>
            <person name="Brown D.W."/>
            <person name="Divon H."/>
            <person name="Uhlig S."/>
            <person name="Proctor R.H."/>
        </authorList>
    </citation>
    <scope>NUCLEOTIDE SEQUENCE [LARGE SCALE GENOMIC DNA]</scope>
    <source>
        <strain evidence="3 4">NRRL 20459</strain>
    </source>
</reference>
<proteinExistence type="predicted"/>
<feature type="compositionally biased region" description="Pro residues" evidence="1">
    <location>
        <begin position="17"/>
        <end position="29"/>
    </location>
</feature>
<gene>
    <name evidence="3" type="ORF">FALBO_2468</name>
</gene>
<feature type="region of interest" description="Disordered" evidence="1">
    <location>
        <begin position="46"/>
        <end position="85"/>
    </location>
</feature>
<dbReference type="Proteomes" id="UP000554235">
    <property type="component" value="Unassembled WGS sequence"/>
</dbReference>
<feature type="non-terminal residue" evidence="3">
    <location>
        <position position="269"/>
    </location>
</feature>
<organism evidence="3 4">
    <name type="scientific">Fusarium albosuccineum</name>
    <dbReference type="NCBI Taxonomy" id="1237068"/>
    <lineage>
        <taxon>Eukaryota</taxon>
        <taxon>Fungi</taxon>
        <taxon>Dikarya</taxon>
        <taxon>Ascomycota</taxon>
        <taxon>Pezizomycotina</taxon>
        <taxon>Sordariomycetes</taxon>
        <taxon>Hypocreomycetidae</taxon>
        <taxon>Hypocreales</taxon>
        <taxon>Nectriaceae</taxon>
        <taxon>Fusarium</taxon>
        <taxon>Fusarium decemcellulare species complex</taxon>
    </lineage>
</organism>
<feature type="region of interest" description="Disordered" evidence="1">
    <location>
        <begin position="250"/>
        <end position="269"/>
    </location>
</feature>
<dbReference type="PANTHER" id="PTHR15503">
    <property type="entry name" value="LDOC1 RELATED"/>
    <property type="match status" value="1"/>
</dbReference>
<keyword evidence="4" id="KW-1185">Reference proteome</keyword>
<feature type="domain" description="Retrotransposon gag" evidence="2">
    <location>
        <begin position="121"/>
        <end position="219"/>
    </location>
</feature>
<dbReference type="OrthoDB" id="5088132at2759"/>